<protein>
    <recommendedName>
        <fullName evidence="6">inositol-phosphate phosphatase</fullName>
        <ecNumber evidence="6">3.1.3.25</ecNumber>
    </recommendedName>
    <alternativeName>
        <fullName evidence="16">3'(2'), 5'-bisphosphate nucleotidase 2</fullName>
    </alternativeName>
    <alternativeName>
        <fullName evidence="14">Inositol monophosphatase domain-containing protein 1</fullName>
    </alternativeName>
    <alternativeName>
        <fullName evidence="15">Inositol-1(or 4)-monophosphatase 3</fullName>
    </alternativeName>
    <alternativeName>
        <fullName evidence="13">Myo-inositol monophosphatase A3</fullName>
    </alternativeName>
</protein>
<evidence type="ECO:0000313" key="21">
    <source>
        <dbReference type="Proteomes" id="UP000824540"/>
    </source>
</evidence>
<keyword evidence="12 19" id="KW-0472">Membrane</keyword>
<evidence type="ECO:0000256" key="5">
    <source>
        <dbReference type="ARBA" id="ARBA00009759"/>
    </source>
</evidence>
<feature type="binding site" evidence="17">
    <location>
        <position position="159"/>
    </location>
    <ligand>
        <name>Mg(2+)</name>
        <dbReference type="ChEBI" id="CHEBI:18420"/>
        <label>1</label>
        <note>catalytic</note>
    </ligand>
</feature>
<evidence type="ECO:0000256" key="8">
    <source>
        <dbReference type="ARBA" id="ARBA00022723"/>
    </source>
</evidence>
<dbReference type="GO" id="GO:0052834">
    <property type="term" value="F:inositol monophosphate phosphatase activity"/>
    <property type="evidence" value="ECO:0007669"/>
    <property type="project" value="UniProtKB-EC"/>
</dbReference>
<dbReference type="GO" id="GO:0046872">
    <property type="term" value="F:metal ion binding"/>
    <property type="evidence" value="ECO:0007669"/>
    <property type="project" value="UniProtKB-KW"/>
</dbReference>
<dbReference type="GO" id="GO:0016020">
    <property type="term" value="C:membrane"/>
    <property type="evidence" value="ECO:0007669"/>
    <property type="project" value="UniProtKB-SubCell"/>
</dbReference>
<feature type="binding site" evidence="17">
    <location>
        <position position="310"/>
    </location>
    <ligand>
        <name>Mg(2+)</name>
        <dbReference type="ChEBI" id="CHEBI:18420"/>
        <label>1</label>
        <note>catalytic</note>
    </ligand>
</feature>
<reference evidence="20" key="1">
    <citation type="thesis" date="2021" institute="BYU ScholarsArchive" country="Provo, UT, USA">
        <title>Applications of and Algorithms for Genome Assembly and Genomic Analyses with an Emphasis on Marine Teleosts.</title>
        <authorList>
            <person name="Pickett B.D."/>
        </authorList>
    </citation>
    <scope>NUCLEOTIDE SEQUENCE</scope>
    <source>
        <strain evidence="20">HI-2016</strain>
    </source>
</reference>
<keyword evidence="9" id="KW-0378">Hydrolase</keyword>
<evidence type="ECO:0000256" key="12">
    <source>
        <dbReference type="ARBA" id="ARBA00023136"/>
    </source>
</evidence>
<dbReference type="GO" id="GO:0008254">
    <property type="term" value="F:3'-nucleotidase activity"/>
    <property type="evidence" value="ECO:0007669"/>
    <property type="project" value="TreeGrafter"/>
</dbReference>
<keyword evidence="21" id="KW-1185">Reference proteome</keyword>
<keyword evidence="7 19" id="KW-0812">Transmembrane</keyword>
<dbReference type="InterPro" id="IPR020550">
    <property type="entry name" value="Inositol_monophosphatase_CS"/>
</dbReference>
<dbReference type="Proteomes" id="UP000824540">
    <property type="component" value="Unassembled WGS sequence"/>
</dbReference>
<evidence type="ECO:0000256" key="6">
    <source>
        <dbReference type="ARBA" id="ARBA00013106"/>
    </source>
</evidence>
<evidence type="ECO:0000256" key="15">
    <source>
        <dbReference type="ARBA" id="ARBA00042949"/>
    </source>
</evidence>
<name>A0A8T2PV32_9TELE</name>
<gene>
    <name evidence="20" type="ORF">JZ751_000057</name>
</gene>
<evidence type="ECO:0000313" key="20">
    <source>
        <dbReference type="EMBL" id="KAG9355219.1"/>
    </source>
</evidence>
<dbReference type="OrthoDB" id="74460at2759"/>
<feature type="region of interest" description="Disordered" evidence="18">
    <location>
        <begin position="350"/>
        <end position="377"/>
    </location>
</feature>
<evidence type="ECO:0000256" key="18">
    <source>
        <dbReference type="SAM" id="MobiDB-lite"/>
    </source>
</evidence>
<evidence type="ECO:0000256" key="4">
    <source>
        <dbReference type="ARBA" id="ARBA00005152"/>
    </source>
</evidence>
<sequence>MAPMGIRLSPLGVVVFCLLGVGIIYHLYAGVISSRIAAMRKRRTVDMRELLALSVEAAVRGGHELKRIREDSLLEDKSKGNTKEGANEKLTSGDLLSHRKMYHLIKNTFPYIQVNSGMRDDAVGEETAAWNHVIPADMQQIGDGKEVAAEEVTVWINPLDASQEYAENLRKYVTTMVCVAVNGAPVVGVIHKPFTEYTAQESDRHTWMARFTSSPSDLPVLSCSSAWAMVGAGSNVRARSAYGEKSPQVIVSRSHAGKVNGFIQTAFGNDTVIRVAGGAGYKVLTLLDPSDDTYEKADMYLHITYIKKWDICAGNAILKALGGHMTNLKGEEIDYRGAEANNGGVLASIERGQPQAEIKRPRPAPSLPPPPLPSPPHALHVFKLLRDKCKD</sequence>
<dbReference type="PROSITE" id="PS00630">
    <property type="entry name" value="IMP_2"/>
    <property type="match status" value="1"/>
</dbReference>
<dbReference type="FunFam" id="3.40.190.80:FF:000007">
    <property type="entry name" value="Blast:Putative inositol monophosphatase 3"/>
    <property type="match status" value="1"/>
</dbReference>
<comment type="subcellular location">
    <subcellularLocation>
        <location evidence="3">Membrane</location>
        <topology evidence="3">Single-pass membrane protein</topology>
    </subcellularLocation>
</comment>
<evidence type="ECO:0000256" key="16">
    <source>
        <dbReference type="ARBA" id="ARBA00043030"/>
    </source>
</evidence>
<organism evidence="20 21">
    <name type="scientific">Albula glossodonta</name>
    <name type="common">roundjaw bonefish</name>
    <dbReference type="NCBI Taxonomy" id="121402"/>
    <lineage>
        <taxon>Eukaryota</taxon>
        <taxon>Metazoa</taxon>
        <taxon>Chordata</taxon>
        <taxon>Craniata</taxon>
        <taxon>Vertebrata</taxon>
        <taxon>Euteleostomi</taxon>
        <taxon>Actinopterygii</taxon>
        <taxon>Neopterygii</taxon>
        <taxon>Teleostei</taxon>
        <taxon>Albuliformes</taxon>
        <taxon>Albulidae</taxon>
        <taxon>Albula</taxon>
    </lineage>
</organism>
<feature type="binding site" evidence="17">
    <location>
        <position position="160"/>
    </location>
    <ligand>
        <name>Mg(2+)</name>
        <dbReference type="ChEBI" id="CHEBI:18420"/>
        <label>1</label>
        <note>catalytic</note>
    </ligand>
</feature>
<feature type="transmembrane region" description="Helical" evidence="19">
    <location>
        <begin position="12"/>
        <end position="38"/>
    </location>
</feature>
<accession>A0A8T2PV32</accession>
<evidence type="ECO:0000256" key="7">
    <source>
        <dbReference type="ARBA" id="ARBA00022692"/>
    </source>
</evidence>
<dbReference type="GO" id="GO:0046854">
    <property type="term" value="P:phosphatidylinositol phosphate biosynthetic process"/>
    <property type="evidence" value="ECO:0007669"/>
    <property type="project" value="InterPro"/>
</dbReference>
<feature type="compositionally biased region" description="Pro residues" evidence="18">
    <location>
        <begin position="363"/>
        <end position="376"/>
    </location>
</feature>
<dbReference type="InterPro" id="IPR050725">
    <property type="entry name" value="CysQ/Inositol_MonoPase"/>
</dbReference>
<dbReference type="GO" id="GO:0005794">
    <property type="term" value="C:Golgi apparatus"/>
    <property type="evidence" value="ECO:0007669"/>
    <property type="project" value="UniProtKB-ARBA"/>
</dbReference>
<evidence type="ECO:0000256" key="17">
    <source>
        <dbReference type="PIRSR" id="PIRSR600760-2"/>
    </source>
</evidence>
<dbReference type="Gene3D" id="3.30.540.10">
    <property type="entry name" value="Fructose-1,6-Bisphosphatase, subunit A, domain 1"/>
    <property type="match status" value="1"/>
</dbReference>
<comment type="catalytic activity">
    <reaction evidence="1">
        <text>a myo-inositol phosphate + H2O = myo-inositol + phosphate</text>
        <dbReference type="Rhea" id="RHEA:24056"/>
        <dbReference type="ChEBI" id="CHEBI:15377"/>
        <dbReference type="ChEBI" id="CHEBI:17268"/>
        <dbReference type="ChEBI" id="CHEBI:43474"/>
        <dbReference type="ChEBI" id="CHEBI:84139"/>
        <dbReference type="EC" id="3.1.3.25"/>
    </reaction>
</comment>
<comment type="caution">
    <text evidence="20">The sequence shown here is derived from an EMBL/GenBank/DDBJ whole genome shotgun (WGS) entry which is preliminary data.</text>
</comment>
<dbReference type="PANTHER" id="PTHR43028:SF4">
    <property type="entry name" value="INOSITOL MONOPHOSPHATASE 3"/>
    <property type="match status" value="1"/>
</dbReference>
<keyword evidence="11 19" id="KW-1133">Transmembrane helix</keyword>
<evidence type="ECO:0000256" key="2">
    <source>
        <dbReference type="ARBA" id="ARBA00001946"/>
    </source>
</evidence>
<evidence type="ECO:0000256" key="13">
    <source>
        <dbReference type="ARBA" id="ARBA00042119"/>
    </source>
</evidence>
<evidence type="ECO:0000256" key="11">
    <source>
        <dbReference type="ARBA" id="ARBA00022989"/>
    </source>
</evidence>
<evidence type="ECO:0000256" key="19">
    <source>
        <dbReference type="SAM" id="Phobius"/>
    </source>
</evidence>
<dbReference type="EC" id="3.1.3.25" evidence="6"/>
<evidence type="ECO:0000256" key="3">
    <source>
        <dbReference type="ARBA" id="ARBA00004167"/>
    </source>
</evidence>
<dbReference type="InterPro" id="IPR000760">
    <property type="entry name" value="Inositol_monophosphatase-like"/>
</dbReference>
<comment type="cofactor">
    <cofactor evidence="2 17">
        <name>Mg(2+)</name>
        <dbReference type="ChEBI" id="CHEBI:18420"/>
    </cofactor>
</comment>
<comment type="pathway">
    <text evidence="4">Polyol metabolism; myo-inositol biosynthesis; myo-inositol from D-glucose 6-phosphate: step 2/2.</text>
</comment>
<evidence type="ECO:0000256" key="1">
    <source>
        <dbReference type="ARBA" id="ARBA00001033"/>
    </source>
</evidence>
<dbReference type="AlphaFoldDB" id="A0A8T2PV32"/>
<dbReference type="Gene3D" id="3.40.190.80">
    <property type="match status" value="1"/>
</dbReference>
<evidence type="ECO:0000256" key="10">
    <source>
        <dbReference type="ARBA" id="ARBA00022842"/>
    </source>
</evidence>
<dbReference type="EMBL" id="JAFBMS010000001">
    <property type="protein sequence ID" value="KAG9355219.1"/>
    <property type="molecule type" value="Genomic_DNA"/>
</dbReference>
<proteinExistence type="inferred from homology"/>
<dbReference type="Pfam" id="PF00459">
    <property type="entry name" value="Inositol_P"/>
    <property type="match status" value="1"/>
</dbReference>
<evidence type="ECO:0000256" key="14">
    <source>
        <dbReference type="ARBA" id="ARBA00042166"/>
    </source>
</evidence>
<dbReference type="PANTHER" id="PTHR43028">
    <property type="entry name" value="3'(2'),5'-BISPHOSPHATE NUCLEOTIDASE 1"/>
    <property type="match status" value="1"/>
</dbReference>
<evidence type="ECO:0000256" key="9">
    <source>
        <dbReference type="ARBA" id="ARBA00022801"/>
    </source>
</evidence>
<keyword evidence="8 17" id="KW-0479">Metal-binding</keyword>
<comment type="similarity">
    <text evidence="5">Belongs to the inositol monophosphatase superfamily.</text>
</comment>
<keyword evidence="10 17" id="KW-0460">Magnesium</keyword>
<dbReference type="FunFam" id="3.30.540.10:FF:000012">
    <property type="entry name" value="Blast:Putative inositol monophosphatase 3"/>
    <property type="match status" value="1"/>
</dbReference>
<dbReference type="SUPFAM" id="SSF56655">
    <property type="entry name" value="Carbohydrate phosphatase"/>
    <property type="match status" value="1"/>
</dbReference>